<dbReference type="Pfam" id="PF00309">
    <property type="entry name" value="Sigma54_AID"/>
    <property type="match status" value="1"/>
</dbReference>
<feature type="domain" description="RNA polymerase sigma factor 54 DNA-binding" evidence="9">
    <location>
        <begin position="282"/>
        <end position="440"/>
    </location>
</feature>
<keyword evidence="12" id="KW-1185">Reference proteome</keyword>
<keyword evidence="5" id="KW-0805">Transcription regulation</keyword>
<evidence type="ECO:0000256" key="8">
    <source>
        <dbReference type="ARBA" id="ARBA00023163"/>
    </source>
</evidence>
<evidence type="ECO:0000259" key="9">
    <source>
        <dbReference type="Pfam" id="PF04552"/>
    </source>
</evidence>
<comment type="caution">
    <text evidence="11">The sequence shown here is derived from an EMBL/GenBank/DDBJ whole genome shotgun (WGS) entry which is preliminary data.</text>
</comment>
<dbReference type="InterPro" id="IPR007634">
    <property type="entry name" value="RNA_pol_sigma_54_DNA-bd"/>
</dbReference>
<evidence type="ECO:0000259" key="10">
    <source>
        <dbReference type="Pfam" id="PF04963"/>
    </source>
</evidence>
<keyword evidence="3" id="KW-0808">Transferase</keyword>
<keyword evidence="4" id="KW-0548">Nucleotidyltransferase</keyword>
<dbReference type="PROSITE" id="PS50044">
    <property type="entry name" value="SIGMA54_3"/>
    <property type="match status" value="1"/>
</dbReference>
<keyword evidence="7" id="KW-0238">DNA-binding</keyword>
<reference evidence="11" key="1">
    <citation type="submission" date="2022-03" db="EMBL/GenBank/DDBJ databases">
        <title>Draft Genome Sequence of Firmicute Strain S0AB, a Heterotrophic Iron/Sulfur-Oxidizing Extreme Acidophile.</title>
        <authorList>
            <person name="Vergara E."/>
            <person name="Pakostova E."/>
            <person name="Johnson D.B."/>
            <person name="Holmes D.S."/>
        </authorList>
    </citation>
    <scope>NUCLEOTIDE SEQUENCE</scope>
    <source>
        <strain evidence="11">S0AB</strain>
    </source>
</reference>
<dbReference type="PROSITE" id="PS00718">
    <property type="entry name" value="SIGMA54_2"/>
    <property type="match status" value="1"/>
</dbReference>
<dbReference type="RefSeq" id="WP_241711857.1">
    <property type="nucleotide sequence ID" value="NZ_JALBUF010000001.1"/>
</dbReference>
<evidence type="ECO:0000256" key="6">
    <source>
        <dbReference type="ARBA" id="ARBA00023082"/>
    </source>
</evidence>
<feature type="domain" description="RNA polymerase sigma factor 54 core-binding" evidence="10">
    <location>
        <begin position="76"/>
        <end position="268"/>
    </location>
</feature>
<dbReference type="Proteomes" id="UP001139263">
    <property type="component" value="Unassembled WGS sequence"/>
</dbReference>
<accession>A0A9X1V6W8</accession>
<dbReference type="EMBL" id="JALBUF010000001">
    <property type="protein sequence ID" value="MCI0182252.1"/>
    <property type="molecule type" value="Genomic_DNA"/>
</dbReference>
<dbReference type="GO" id="GO:0000428">
    <property type="term" value="C:DNA-directed RNA polymerase complex"/>
    <property type="evidence" value="ECO:0007669"/>
    <property type="project" value="UniProtKB-KW"/>
</dbReference>
<proteinExistence type="inferred from homology"/>
<dbReference type="Gene3D" id="1.10.10.60">
    <property type="entry name" value="Homeodomain-like"/>
    <property type="match status" value="1"/>
</dbReference>
<dbReference type="InterPro" id="IPR038709">
    <property type="entry name" value="RpoN_core-bd_sf"/>
</dbReference>
<evidence type="ECO:0000256" key="4">
    <source>
        <dbReference type="ARBA" id="ARBA00022695"/>
    </source>
</evidence>
<evidence type="ECO:0000256" key="1">
    <source>
        <dbReference type="ARBA" id="ARBA00008798"/>
    </source>
</evidence>
<dbReference type="GO" id="GO:0006352">
    <property type="term" value="P:DNA-templated transcription initiation"/>
    <property type="evidence" value="ECO:0007669"/>
    <property type="project" value="InterPro"/>
</dbReference>
<dbReference type="Pfam" id="PF04552">
    <property type="entry name" value="Sigma54_DBD"/>
    <property type="match status" value="1"/>
</dbReference>
<comment type="similarity">
    <text evidence="1">Belongs to the sigma-54 factor family.</text>
</comment>
<dbReference type="GO" id="GO:0003677">
    <property type="term" value="F:DNA binding"/>
    <property type="evidence" value="ECO:0007669"/>
    <property type="project" value="UniProtKB-KW"/>
</dbReference>
<organism evidence="11 12">
    <name type="scientific">Sulfoacidibacillus ferrooxidans</name>
    <dbReference type="NCBI Taxonomy" id="2005001"/>
    <lineage>
        <taxon>Bacteria</taxon>
        <taxon>Bacillati</taxon>
        <taxon>Bacillota</taxon>
        <taxon>Bacilli</taxon>
        <taxon>Bacillales</taxon>
        <taxon>Alicyclobacillaceae</taxon>
        <taxon>Sulfoacidibacillus</taxon>
    </lineage>
</organism>
<dbReference type="Pfam" id="PF04963">
    <property type="entry name" value="Sigma54_CBD"/>
    <property type="match status" value="1"/>
</dbReference>
<keyword evidence="8" id="KW-0804">Transcription</keyword>
<sequence>MQQGYRLVQQQVQRLALTQTLAQAIAILQMSTHELWESAATAITDNPMLEWPQRERQERMRLRGLGRKSDAALYAVARRKTLDDVLREQLAMIDVCTRKRRLVSYLIDCLDERGYLSVTVDDVVSHLRVGKSEVLVAVSILQGLDPIGVGARDLQECLLLQLYDLVATEQVDRATSDLACRMVEGDLTQLRASHMRLNKLTQKFHCTEYQAKKAIDVIQSLNPRPGLQYAVEDTQYIYPDVIVTKLATEYVVMANDMAIPKLRLSEEYSAFLHQKRKSEVRDYVAQQTSLAQAFVHGIEARQRTVQRVAEVIVQYQRDYLDFGDALLKPLTLKMVADQLGVHESTVSRAVAGKYAETPRGIFELKHFFSARLLSSGQSDGVSAMSVKAQLKHLIEQEDQAVPCTDQQLADQLRHCGIRISRRTIAKYREELNIANSAERRVVPVTMAAKG</sequence>
<dbReference type="GO" id="GO:0001216">
    <property type="term" value="F:DNA-binding transcription activator activity"/>
    <property type="evidence" value="ECO:0007669"/>
    <property type="project" value="InterPro"/>
</dbReference>
<protein>
    <submittedName>
        <fullName evidence="11">RNA polymerase sigma-54 factor</fullName>
    </submittedName>
</protein>
<evidence type="ECO:0000256" key="7">
    <source>
        <dbReference type="ARBA" id="ARBA00023125"/>
    </source>
</evidence>
<dbReference type="NCBIfam" id="TIGR02395">
    <property type="entry name" value="rpoN_sigma"/>
    <property type="match status" value="1"/>
</dbReference>
<evidence type="ECO:0000256" key="2">
    <source>
        <dbReference type="ARBA" id="ARBA00022478"/>
    </source>
</evidence>
<dbReference type="InterPro" id="IPR007046">
    <property type="entry name" value="RNA_pol_sigma_54_core-bd"/>
</dbReference>
<dbReference type="GO" id="GO:0016987">
    <property type="term" value="F:sigma factor activity"/>
    <property type="evidence" value="ECO:0007669"/>
    <property type="project" value="UniProtKB-KW"/>
</dbReference>
<evidence type="ECO:0000256" key="3">
    <source>
        <dbReference type="ARBA" id="ARBA00022679"/>
    </source>
</evidence>
<dbReference type="PROSITE" id="PS00717">
    <property type="entry name" value="SIGMA54_1"/>
    <property type="match status" value="1"/>
</dbReference>
<dbReference type="PANTHER" id="PTHR32248">
    <property type="entry name" value="RNA POLYMERASE SIGMA-54 FACTOR"/>
    <property type="match status" value="1"/>
</dbReference>
<dbReference type="PRINTS" id="PR00045">
    <property type="entry name" value="SIGMA54FCT"/>
</dbReference>
<dbReference type="GO" id="GO:0016779">
    <property type="term" value="F:nucleotidyltransferase activity"/>
    <property type="evidence" value="ECO:0007669"/>
    <property type="project" value="UniProtKB-KW"/>
</dbReference>
<keyword evidence="6" id="KW-0731">Sigma factor</keyword>
<dbReference type="Gene3D" id="1.10.10.1330">
    <property type="entry name" value="RNA polymerase sigma-54 factor, core-binding domain"/>
    <property type="match status" value="1"/>
</dbReference>
<gene>
    <name evidence="11" type="primary">rpoN</name>
    <name evidence="11" type="ORF">MM817_00509</name>
</gene>
<dbReference type="AlphaFoldDB" id="A0A9X1V6W8"/>
<dbReference type="PANTHER" id="PTHR32248:SF4">
    <property type="entry name" value="RNA POLYMERASE SIGMA-54 FACTOR"/>
    <property type="match status" value="1"/>
</dbReference>
<dbReference type="InterPro" id="IPR000394">
    <property type="entry name" value="RNA_pol_sigma_54"/>
</dbReference>
<name>A0A9X1V6W8_9BACL</name>
<dbReference type="PIRSF" id="PIRSF000774">
    <property type="entry name" value="RpoN"/>
    <property type="match status" value="1"/>
</dbReference>
<keyword evidence="2" id="KW-0240">DNA-directed RNA polymerase</keyword>
<evidence type="ECO:0000313" key="11">
    <source>
        <dbReference type="EMBL" id="MCI0182252.1"/>
    </source>
</evidence>
<evidence type="ECO:0000256" key="5">
    <source>
        <dbReference type="ARBA" id="ARBA00023015"/>
    </source>
</evidence>
<evidence type="ECO:0000313" key="12">
    <source>
        <dbReference type="Proteomes" id="UP001139263"/>
    </source>
</evidence>